<dbReference type="GO" id="GO:0008757">
    <property type="term" value="F:S-adenosylmethionine-dependent methyltransferase activity"/>
    <property type="evidence" value="ECO:0007669"/>
    <property type="project" value="InterPro"/>
</dbReference>
<dbReference type="STRING" id="1404245.CGLY_02060"/>
<dbReference type="PANTHER" id="PTHR42912">
    <property type="entry name" value="METHYLTRANSFERASE"/>
    <property type="match status" value="1"/>
</dbReference>
<keyword evidence="3" id="KW-0949">S-adenosyl-L-methionine</keyword>
<dbReference type="OrthoDB" id="5174037at2"/>
<evidence type="ECO:0000313" key="6">
    <source>
        <dbReference type="Proteomes" id="UP000023703"/>
    </source>
</evidence>
<dbReference type="PROSITE" id="PS01184">
    <property type="entry name" value="UBIE_2"/>
    <property type="match status" value="1"/>
</dbReference>
<dbReference type="InterPro" id="IPR013216">
    <property type="entry name" value="Methyltransf_11"/>
</dbReference>
<evidence type="ECO:0000259" key="4">
    <source>
        <dbReference type="Pfam" id="PF08241"/>
    </source>
</evidence>
<dbReference type="InterPro" id="IPR029063">
    <property type="entry name" value="SAM-dependent_MTases_sf"/>
</dbReference>
<protein>
    <submittedName>
        <fullName evidence="5">Putative SAM-dependent methyltransferase</fullName>
    </submittedName>
</protein>
<dbReference type="InterPro" id="IPR050508">
    <property type="entry name" value="Methyltransf_Superfamily"/>
</dbReference>
<dbReference type="AlphaFoldDB" id="X5E5Z0"/>
<sequence>MTSALQDRLDSYWSGRAVDYHVHQITGPRAPLDRELWSGVFDSRLPARADILDTGTGSGYLANLLAGLGHRVTGIDSSSGMIDVARASGGDASFMLGDAHAPGFDDGSVDAVVNRYLLWTLPDPLAAARAWRRVVRPGGVIIAVDATWFPGGIDPAMKVPSSDGEDAFVRTYSPETLASLPLGTASHAGEFAAVFREAGFTSVSVEVLTQVAELDRRFGVAPGHESRPHFVVTARG</sequence>
<keyword evidence="2 5" id="KW-0808">Transferase</keyword>
<dbReference type="CDD" id="cd02440">
    <property type="entry name" value="AdoMet_MTases"/>
    <property type="match status" value="1"/>
</dbReference>
<keyword evidence="6" id="KW-1185">Reference proteome</keyword>
<evidence type="ECO:0000313" key="5">
    <source>
        <dbReference type="EMBL" id="AHW62860.1"/>
    </source>
</evidence>
<dbReference type="InterPro" id="IPR023576">
    <property type="entry name" value="UbiE/COQ5_MeTrFase_CS"/>
</dbReference>
<dbReference type="RefSeq" id="WP_038545705.1">
    <property type="nucleotide sequence ID" value="NZ_CP006842.1"/>
</dbReference>
<dbReference type="eggNOG" id="COG0500">
    <property type="taxonomic scope" value="Bacteria"/>
</dbReference>
<organism evidence="5 6">
    <name type="scientific">Corynebacterium glyciniphilum AJ 3170</name>
    <dbReference type="NCBI Taxonomy" id="1404245"/>
    <lineage>
        <taxon>Bacteria</taxon>
        <taxon>Bacillati</taxon>
        <taxon>Actinomycetota</taxon>
        <taxon>Actinomycetes</taxon>
        <taxon>Mycobacteriales</taxon>
        <taxon>Corynebacteriaceae</taxon>
        <taxon>Corynebacterium</taxon>
    </lineage>
</organism>
<dbReference type="HOGENOM" id="CLU_037990_4_0_11"/>
<reference evidence="5 6" key="1">
    <citation type="journal article" date="2015" name="Int. J. Syst. Evol. Microbiol.">
        <title>Revisiting Corynebacterium glyciniphilum (ex Kubota et al., 1972) sp. nov., nom. rev., isolated from putrefied banana.</title>
        <authorList>
            <person name="Al-Dilaimi A."/>
            <person name="Bednarz H."/>
            <person name="Lomker A."/>
            <person name="Niehaus K."/>
            <person name="Kalinowski J."/>
            <person name="Ruckert C."/>
        </authorList>
    </citation>
    <scope>NUCLEOTIDE SEQUENCE [LARGE SCALE GENOMIC DNA]</scope>
    <source>
        <strain evidence="5">AJ 3170</strain>
    </source>
</reference>
<evidence type="ECO:0000256" key="3">
    <source>
        <dbReference type="ARBA" id="ARBA00022691"/>
    </source>
</evidence>
<feature type="domain" description="Methyltransferase type 11" evidence="4">
    <location>
        <begin position="52"/>
        <end position="142"/>
    </location>
</feature>
<dbReference type="Pfam" id="PF08241">
    <property type="entry name" value="Methyltransf_11"/>
    <property type="match status" value="1"/>
</dbReference>
<dbReference type="GO" id="GO:0032259">
    <property type="term" value="P:methylation"/>
    <property type="evidence" value="ECO:0007669"/>
    <property type="project" value="UniProtKB-KW"/>
</dbReference>
<keyword evidence="1 5" id="KW-0489">Methyltransferase</keyword>
<dbReference type="EMBL" id="CP006842">
    <property type="protein sequence ID" value="AHW62860.1"/>
    <property type="molecule type" value="Genomic_DNA"/>
</dbReference>
<dbReference type="SUPFAM" id="SSF53335">
    <property type="entry name" value="S-adenosyl-L-methionine-dependent methyltransferases"/>
    <property type="match status" value="1"/>
</dbReference>
<proteinExistence type="predicted"/>
<dbReference type="PANTHER" id="PTHR42912:SF80">
    <property type="entry name" value="METHYLTRANSFERASE DOMAIN-CONTAINING PROTEIN"/>
    <property type="match status" value="1"/>
</dbReference>
<gene>
    <name evidence="5" type="ORF">CGLY_02060</name>
</gene>
<name>X5E5Z0_9CORY</name>
<evidence type="ECO:0000256" key="2">
    <source>
        <dbReference type="ARBA" id="ARBA00022679"/>
    </source>
</evidence>
<accession>X5E5Z0</accession>
<dbReference type="Proteomes" id="UP000023703">
    <property type="component" value="Chromosome"/>
</dbReference>
<dbReference type="Gene3D" id="3.40.50.150">
    <property type="entry name" value="Vaccinia Virus protein VP39"/>
    <property type="match status" value="1"/>
</dbReference>
<evidence type="ECO:0000256" key="1">
    <source>
        <dbReference type="ARBA" id="ARBA00022603"/>
    </source>
</evidence>
<dbReference type="KEGG" id="cgy:CGLY_02060"/>